<dbReference type="PROSITE" id="PS52004">
    <property type="entry name" value="KS3_2"/>
    <property type="match status" value="1"/>
</dbReference>
<evidence type="ECO:0000313" key="14">
    <source>
        <dbReference type="EMBL" id="CAA9549147.1"/>
    </source>
</evidence>
<gene>
    <name evidence="14" type="ORF">AVDCRST_MAG87-721</name>
</gene>
<dbReference type="UniPathway" id="UPA00094"/>
<evidence type="ECO:0000256" key="10">
    <source>
        <dbReference type="ARBA" id="ARBA00023315"/>
    </source>
</evidence>
<dbReference type="FunFam" id="3.40.47.10:FF:000018">
    <property type="entry name" value="3-oxoacyl-[acyl-carrier-protein] synthase 2"/>
    <property type="match status" value="1"/>
</dbReference>
<name>A0A6J4UJG7_9BACT</name>
<dbReference type="SUPFAM" id="SSF53901">
    <property type="entry name" value="Thiolase-like"/>
    <property type="match status" value="2"/>
</dbReference>
<evidence type="ECO:0000256" key="2">
    <source>
        <dbReference type="ARBA" id="ARBA00008467"/>
    </source>
</evidence>
<dbReference type="InterPro" id="IPR020841">
    <property type="entry name" value="PKS_Beta-ketoAc_synthase_dom"/>
</dbReference>
<dbReference type="Pfam" id="PF02801">
    <property type="entry name" value="Ketoacyl-synt_C"/>
    <property type="match status" value="1"/>
</dbReference>
<feature type="domain" description="Ketosynthase family 3 (KS3)" evidence="13">
    <location>
        <begin position="11"/>
        <end position="418"/>
    </location>
</feature>
<dbReference type="PANTHER" id="PTHR11712">
    <property type="entry name" value="POLYKETIDE SYNTHASE-RELATED"/>
    <property type="match status" value="1"/>
</dbReference>
<organism evidence="14">
    <name type="scientific">uncultured Thermomicrobiales bacterium</name>
    <dbReference type="NCBI Taxonomy" id="1645740"/>
    <lineage>
        <taxon>Bacteria</taxon>
        <taxon>Pseudomonadati</taxon>
        <taxon>Thermomicrobiota</taxon>
        <taxon>Thermomicrobia</taxon>
        <taxon>Thermomicrobiales</taxon>
        <taxon>environmental samples</taxon>
    </lineage>
</organism>
<comment type="catalytic activity">
    <reaction evidence="11">
        <text>(9Z)-hexadecenoyl-[ACP] + malonyl-[ACP] + H(+) = 3-oxo-(11Z)-octadecenoyl-[ACP] + holo-[ACP] + CO2</text>
        <dbReference type="Rhea" id="RHEA:55040"/>
        <dbReference type="Rhea" id="RHEA-COMP:9623"/>
        <dbReference type="Rhea" id="RHEA-COMP:9685"/>
        <dbReference type="Rhea" id="RHEA-COMP:10800"/>
        <dbReference type="Rhea" id="RHEA-COMP:14074"/>
        <dbReference type="ChEBI" id="CHEBI:15378"/>
        <dbReference type="ChEBI" id="CHEBI:16526"/>
        <dbReference type="ChEBI" id="CHEBI:64479"/>
        <dbReference type="ChEBI" id="CHEBI:78449"/>
        <dbReference type="ChEBI" id="CHEBI:83989"/>
        <dbReference type="ChEBI" id="CHEBI:138538"/>
        <dbReference type="EC" id="2.3.1.179"/>
    </reaction>
</comment>
<dbReference type="InterPro" id="IPR016039">
    <property type="entry name" value="Thiolase-like"/>
</dbReference>
<evidence type="ECO:0000256" key="12">
    <source>
        <dbReference type="RuleBase" id="RU003694"/>
    </source>
</evidence>
<dbReference type="InterPro" id="IPR014030">
    <property type="entry name" value="Ketoacyl_synth_N"/>
</dbReference>
<evidence type="ECO:0000256" key="7">
    <source>
        <dbReference type="ARBA" id="ARBA00022832"/>
    </source>
</evidence>
<dbReference type="EMBL" id="CADCWJ010000173">
    <property type="protein sequence ID" value="CAA9549147.1"/>
    <property type="molecule type" value="Genomic_DNA"/>
</dbReference>
<keyword evidence="5 11" id="KW-0444">Lipid biosynthesis</keyword>
<dbReference type="Pfam" id="PF00109">
    <property type="entry name" value="ketoacyl-synt"/>
    <property type="match status" value="1"/>
</dbReference>
<comment type="pathway">
    <text evidence="1 11">Lipid metabolism; fatty acid biosynthesis.</text>
</comment>
<dbReference type="GO" id="GO:0004315">
    <property type="term" value="F:3-oxoacyl-[acyl-carrier-protein] synthase activity"/>
    <property type="evidence" value="ECO:0007669"/>
    <property type="project" value="UniProtKB-UniRule"/>
</dbReference>
<dbReference type="CDD" id="cd00834">
    <property type="entry name" value="KAS_I_II"/>
    <property type="match status" value="1"/>
</dbReference>
<evidence type="ECO:0000259" key="13">
    <source>
        <dbReference type="PROSITE" id="PS52004"/>
    </source>
</evidence>
<dbReference type="InterPro" id="IPR014031">
    <property type="entry name" value="Ketoacyl_synth_C"/>
</dbReference>
<evidence type="ECO:0000256" key="8">
    <source>
        <dbReference type="ARBA" id="ARBA00023098"/>
    </source>
</evidence>
<comment type="catalytic activity">
    <reaction evidence="11">
        <text>a fatty acyl-[ACP] + malonyl-[ACP] + H(+) = a 3-oxoacyl-[ACP] + holo-[ACP] + CO2</text>
        <dbReference type="Rhea" id="RHEA:22836"/>
        <dbReference type="Rhea" id="RHEA-COMP:9623"/>
        <dbReference type="Rhea" id="RHEA-COMP:9685"/>
        <dbReference type="Rhea" id="RHEA-COMP:9916"/>
        <dbReference type="Rhea" id="RHEA-COMP:14125"/>
        <dbReference type="ChEBI" id="CHEBI:15378"/>
        <dbReference type="ChEBI" id="CHEBI:16526"/>
        <dbReference type="ChEBI" id="CHEBI:64479"/>
        <dbReference type="ChEBI" id="CHEBI:78449"/>
        <dbReference type="ChEBI" id="CHEBI:78776"/>
        <dbReference type="ChEBI" id="CHEBI:138651"/>
    </reaction>
</comment>
<comment type="function">
    <text evidence="11">Involved in the type II fatty acid elongation cycle. Catalyzes the elongation of a wide range of acyl-ACP by the addition of two carbons from malonyl-ACP to an acyl acceptor. Can efficiently catalyze the conversion of palmitoleoyl-ACP (cis-hexadec-9-enoyl-ACP) to cis-vaccenoyl-ACP (cis-octadec-11-enoyl-ACP), an essential step in the thermal regulation of fatty acid composition.</text>
</comment>
<evidence type="ECO:0000256" key="5">
    <source>
        <dbReference type="ARBA" id="ARBA00022516"/>
    </source>
</evidence>
<keyword evidence="6 11" id="KW-0808">Transferase</keyword>
<dbReference type="PIRSF" id="PIRSF000447">
    <property type="entry name" value="KAS_II"/>
    <property type="match status" value="1"/>
</dbReference>
<dbReference type="PANTHER" id="PTHR11712:SF336">
    <property type="entry name" value="3-OXOACYL-[ACYL-CARRIER-PROTEIN] SYNTHASE, MITOCHONDRIAL"/>
    <property type="match status" value="1"/>
</dbReference>
<keyword evidence="8" id="KW-0443">Lipid metabolism</keyword>
<keyword evidence="10 11" id="KW-0012">Acyltransferase</keyword>
<dbReference type="GO" id="GO:0005829">
    <property type="term" value="C:cytosol"/>
    <property type="evidence" value="ECO:0007669"/>
    <property type="project" value="TreeGrafter"/>
</dbReference>
<dbReference type="AlphaFoldDB" id="A0A6J4UJG7"/>
<evidence type="ECO:0000256" key="3">
    <source>
        <dbReference type="ARBA" id="ARBA00012356"/>
    </source>
</evidence>
<keyword evidence="7" id="KW-0276">Fatty acid metabolism</keyword>
<dbReference type="InterPro" id="IPR017568">
    <property type="entry name" value="3-oxoacyl-ACP_synth-2"/>
</dbReference>
<dbReference type="GO" id="GO:0006633">
    <property type="term" value="P:fatty acid biosynthetic process"/>
    <property type="evidence" value="ECO:0007669"/>
    <property type="project" value="UniProtKB-UniRule"/>
</dbReference>
<proteinExistence type="inferred from homology"/>
<evidence type="ECO:0000256" key="1">
    <source>
        <dbReference type="ARBA" id="ARBA00005194"/>
    </source>
</evidence>
<evidence type="ECO:0000256" key="4">
    <source>
        <dbReference type="ARBA" id="ARBA00014657"/>
    </source>
</evidence>
<evidence type="ECO:0000256" key="6">
    <source>
        <dbReference type="ARBA" id="ARBA00022679"/>
    </source>
</evidence>
<accession>A0A6J4UJG7</accession>
<dbReference type="NCBIfam" id="TIGR03150">
    <property type="entry name" value="fabF"/>
    <property type="match status" value="1"/>
</dbReference>
<dbReference type="Gene3D" id="3.40.47.10">
    <property type="match status" value="2"/>
</dbReference>
<dbReference type="SMART" id="SM00825">
    <property type="entry name" value="PKS_KS"/>
    <property type="match status" value="1"/>
</dbReference>
<dbReference type="NCBIfam" id="NF005589">
    <property type="entry name" value="PRK07314.1"/>
    <property type="match status" value="1"/>
</dbReference>
<reference evidence="14" key="1">
    <citation type="submission" date="2020-02" db="EMBL/GenBank/DDBJ databases">
        <authorList>
            <person name="Meier V. D."/>
        </authorList>
    </citation>
    <scope>NUCLEOTIDE SEQUENCE</scope>
    <source>
        <strain evidence="14">AVDCRST_MAG87</strain>
    </source>
</reference>
<keyword evidence="9 11" id="KW-0275">Fatty acid biosynthesis</keyword>
<dbReference type="InterPro" id="IPR000794">
    <property type="entry name" value="Beta-ketoacyl_synthase"/>
</dbReference>
<evidence type="ECO:0000256" key="9">
    <source>
        <dbReference type="ARBA" id="ARBA00023160"/>
    </source>
</evidence>
<evidence type="ECO:0000256" key="11">
    <source>
        <dbReference type="PIRNR" id="PIRNR000447"/>
    </source>
</evidence>
<dbReference type="EC" id="2.3.1.179" evidence="3 11"/>
<protein>
    <recommendedName>
        <fullName evidence="4 11">3-oxoacyl-[acyl-carrier-protein] synthase 2</fullName>
        <ecNumber evidence="3 11">2.3.1.179</ecNumber>
    </recommendedName>
</protein>
<sequence>MSEESSRGQHRPRVVVTGMGAICALGHGIGDIWSAMLAGKTGIDTISSFDPTGLSTTFAAEIGDLPVDDLLGRKHARRMDRFTQLAVLAARQAVSQSALDISREPERVGVIIGSALSGFKTFVTATETMLTAGPRRVSPFAVPMTIPNMAPGTVAIDVGAQGPAFAHSSAFASGAHAIGEGVRMIQDGRANAILAGGAEAPVMPLAVAAFAAMGSLSQGNATPAHAVRPFDLHRDGCALGEGAGVLVLEDRDHAIARGAAILAEIAGYCTTADAFHEVRLAPEGDGIARAMAGAIADAGMPPSAIGYLNAHGTATVMNDAYETAAIKTVFGDAAAGLPISSTKAMSGHLLGAAGGLEAIISIKALRTGILPPTINLETPDPACDLDYIPLVARHHRVDTVMSNSMGFGGHNVSLIFTAHH</sequence>
<comment type="similarity">
    <text evidence="2 11 12">Belongs to the thiolase-like superfamily. Beta-ketoacyl-ACP synthases family.</text>
</comment>